<dbReference type="Proteomes" id="UP000435112">
    <property type="component" value="Unassembled WGS sequence"/>
</dbReference>
<dbReference type="EMBL" id="QXFT01000728">
    <property type="protein sequence ID" value="KAE9337033.1"/>
    <property type="molecule type" value="Genomic_DNA"/>
</dbReference>
<evidence type="ECO:0000313" key="5">
    <source>
        <dbReference type="Proteomes" id="UP000429607"/>
    </source>
</evidence>
<protein>
    <submittedName>
        <fullName evidence="4">Uncharacterized protein</fullName>
    </submittedName>
</protein>
<accession>A0A6A4F925</accession>
<dbReference type="AlphaFoldDB" id="A0A6A4F925"/>
<comment type="caution">
    <text evidence="4">The sequence shown here is derived from an EMBL/GenBank/DDBJ whole genome shotgun (WGS) entry which is preliminary data.</text>
</comment>
<gene>
    <name evidence="2" type="ORF">PR001_g21783</name>
    <name evidence="3" type="ORF">PR002_g17277</name>
    <name evidence="4" type="ORF">PR003_g12204</name>
</gene>
<dbReference type="EMBL" id="QXFU01001380">
    <property type="protein sequence ID" value="KAE9003646.1"/>
    <property type="molecule type" value="Genomic_DNA"/>
</dbReference>
<sequence length="98" mass="10385">MCVSSSGPGCPCVPALQRADLLALVQLLLSTYCASAKLLVRMQLLRVQFTRVELDRPVLGQHTARPTLGARSSPASRSRSTASFGVVDDECHSLATSG</sequence>
<dbReference type="Proteomes" id="UP000429607">
    <property type="component" value="Unassembled WGS sequence"/>
</dbReference>
<evidence type="ECO:0000313" key="7">
    <source>
        <dbReference type="Proteomes" id="UP000435112"/>
    </source>
</evidence>
<keyword evidence="6" id="KW-1185">Reference proteome</keyword>
<evidence type="ECO:0000256" key="1">
    <source>
        <dbReference type="SAM" id="MobiDB-lite"/>
    </source>
</evidence>
<dbReference type="EMBL" id="QXFV01002326">
    <property type="protein sequence ID" value="KAE8989398.1"/>
    <property type="molecule type" value="Genomic_DNA"/>
</dbReference>
<evidence type="ECO:0000313" key="6">
    <source>
        <dbReference type="Proteomes" id="UP000434957"/>
    </source>
</evidence>
<dbReference type="Proteomes" id="UP000434957">
    <property type="component" value="Unassembled WGS sequence"/>
</dbReference>
<name>A0A6A4F925_9STRA</name>
<evidence type="ECO:0000313" key="3">
    <source>
        <dbReference type="EMBL" id="KAE9003646.1"/>
    </source>
</evidence>
<evidence type="ECO:0000313" key="4">
    <source>
        <dbReference type="EMBL" id="KAE9337033.1"/>
    </source>
</evidence>
<evidence type="ECO:0000313" key="2">
    <source>
        <dbReference type="EMBL" id="KAE8989398.1"/>
    </source>
</evidence>
<feature type="compositionally biased region" description="Low complexity" evidence="1">
    <location>
        <begin position="70"/>
        <end position="83"/>
    </location>
</feature>
<proteinExistence type="predicted"/>
<organism evidence="4 6">
    <name type="scientific">Phytophthora rubi</name>
    <dbReference type="NCBI Taxonomy" id="129364"/>
    <lineage>
        <taxon>Eukaryota</taxon>
        <taxon>Sar</taxon>
        <taxon>Stramenopiles</taxon>
        <taxon>Oomycota</taxon>
        <taxon>Peronosporomycetes</taxon>
        <taxon>Peronosporales</taxon>
        <taxon>Peronosporaceae</taxon>
        <taxon>Phytophthora</taxon>
    </lineage>
</organism>
<reference evidence="4 6" key="1">
    <citation type="submission" date="2018-08" db="EMBL/GenBank/DDBJ databases">
        <title>Genomic investigation of the strawberry pathogen Phytophthora fragariae indicates pathogenicity is determined by transcriptional variation in three key races.</title>
        <authorList>
            <person name="Adams T.M."/>
            <person name="Armitage A.D."/>
            <person name="Sobczyk M.K."/>
            <person name="Bates H.J."/>
            <person name="Dunwell J.M."/>
            <person name="Nellist C.F."/>
            <person name="Harrison R.J."/>
        </authorList>
    </citation>
    <scope>NUCLEOTIDE SEQUENCE [LARGE SCALE GENOMIC DNA]</scope>
    <source>
        <strain evidence="2 5">SCRP249</strain>
        <strain evidence="3 7">SCRP324</strain>
        <strain evidence="4 6">SCRP333</strain>
    </source>
</reference>
<feature type="region of interest" description="Disordered" evidence="1">
    <location>
        <begin position="63"/>
        <end position="84"/>
    </location>
</feature>
<dbReference type="OrthoDB" id="10361458at2759"/>